<accession>A0A8S1KDY6</accession>
<keyword evidence="4" id="KW-1185">Reference proteome</keyword>
<feature type="compositionally biased region" description="Basic and acidic residues" evidence="2">
    <location>
        <begin position="405"/>
        <end position="416"/>
    </location>
</feature>
<evidence type="ECO:0000313" key="4">
    <source>
        <dbReference type="Proteomes" id="UP000692954"/>
    </source>
</evidence>
<feature type="compositionally biased region" description="Low complexity" evidence="2">
    <location>
        <begin position="489"/>
        <end position="502"/>
    </location>
</feature>
<gene>
    <name evidence="3" type="ORF">PSON_ATCC_30995.1.T0030555</name>
</gene>
<feature type="region of interest" description="Disordered" evidence="2">
    <location>
        <begin position="62"/>
        <end position="111"/>
    </location>
</feature>
<feature type="compositionally biased region" description="Basic residues" evidence="2">
    <location>
        <begin position="91"/>
        <end position="104"/>
    </location>
</feature>
<keyword evidence="1" id="KW-0175">Coiled coil</keyword>
<feature type="compositionally biased region" description="Low complexity" evidence="2">
    <location>
        <begin position="65"/>
        <end position="85"/>
    </location>
</feature>
<name>A0A8S1KDY6_9CILI</name>
<dbReference type="EMBL" id="CAJJDN010000003">
    <property type="protein sequence ID" value="CAD8049074.1"/>
    <property type="molecule type" value="Genomic_DNA"/>
</dbReference>
<evidence type="ECO:0000256" key="1">
    <source>
        <dbReference type="SAM" id="Coils"/>
    </source>
</evidence>
<evidence type="ECO:0000256" key="2">
    <source>
        <dbReference type="SAM" id="MobiDB-lite"/>
    </source>
</evidence>
<organism evidence="3 4">
    <name type="scientific">Paramecium sonneborni</name>
    <dbReference type="NCBI Taxonomy" id="65129"/>
    <lineage>
        <taxon>Eukaryota</taxon>
        <taxon>Sar</taxon>
        <taxon>Alveolata</taxon>
        <taxon>Ciliophora</taxon>
        <taxon>Intramacronucleata</taxon>
        <taxon>Oligohymenophorea</taxon>
        <taxon>Peniculida</taxon>
        <taxon>Parameciidae</taxon>
        <taxon>Paramecium</taxon>
    </lineage>
</organism>
<reference evidence="3" key="1">
    <citation type="submission" date="2021-01" db="EMBL/GenBank/DDBJ databases">
        <authorList>
            <consortium name="Genoscope - CEA"/>
            <person name="William W."/>
        </authorList>
    </citation>
    <scope>NUCLEOTIDE SEQUENCE</scope>
</reference>
<feature type="region of interest" description="Disordered" evidence="2">
    <location>
        <begin position="489"/>
        <end position="515"/>
    </location>
</feature>
<evidence type="ECO:0000313" key="3">
    <source>
        <dbReference type="EMBL" id="CAD8049074.1"/>
    </source>
</evidence>
<comment type="caution">
    <text evidence="3">The sequence shown here is derived from an EMBL/GenBank/DDBJ whole genome shotgun (WGS) entry which is preliminary data.</text>
</comment>
<dbReference type="PROSITE" id="PS50096">
    <property type="entry name" value="IQ"/>
    <property type="match status" value="1"/>
</dbReference>
<dbReference type="Proteomes" id="UP000692954">
    <property type="component" value="Unassembled WGS sequence"/>
</dbReference>
<feature type="region of interest" description="Disordered" evidence="2">
    <location>
        <begin position="398"/>
        <end position="420"/>
    </location>
</feature>
<protein>
    <recommendedName>
        <fullName evidence="5">DUF4378 domain-containing protein</fullName>
    </recommendedName>
</protein>
<evidence type="ECO:0008006" key="5">
    <source>
        <dbReference type="Google" id="ProtNLM"/>
    </source>
</evidence>
<feature type="coiled-coil region" evidence="1">
    <location>
        <begin position="1043"/>
        <end position="1070"/>
    </location>
</feature>
<dbReference type="CDD" id="cd23767">
    <property type="entry name" value="IQCD"/>
    <property type="match status" value="1"/>
</dbReference>
<proteinExistence type="predicted"/>
<feature type="region of interest" description="Disordered" evidence="2">
    <location>
        <begin position="248"/>
        <end position="267"/>
    </location>
</feature>
<sequence length="1180" mass="140383">MNTYSSVKSFDSQIQGRRMQEPNIAVMHQRHQQSPKYHSPESNLDNFVNLKAFEQPKILKKKKLTQGQQGKPKVQIQQIKKPAQQSMSVKKQTKRVISPKKKKAHTVDSKQQMKVIKPSQQQRREELGLGQLNEKQIKQRIKKIKSKTKIVEPQLKKKIYQPNYEIQHYMVQKKTIDNTNSIQKQMITLLDKQRKLENLAKLNESVKEIFKKCKTLENSQPQTPKVNIKKKKYEIPIDIQLKKQQSQDIKKCKEDKINQESKKQKNQEQIKLKKQYEDLNHRYQQLTNPETNLDSNNQYIEEIDDEDQEDQYSQNSKNQFTEMIVDTLSKIPPTQFLIDKIRERLEQQNDLDPNELTGQDYLVFLYHFMNEAATKLQSVWRGYSIRMQLLNELQEMLEQQQNDSKNQDEEQEEHLRYKQPPLVLKQEQKNGQQKHQIQEINQQQKMPKSILNIIAQDGIVSNQTKQQQQQQQQQQKELQQKLYQQQQFEDQQQKQSQQQQLKDIPFQNKNRYDKNFSDQTDDLVIIQQPNSPANQEIYFYNPFGQNFKQSLEKQIHYSNIKSSIVSEEDQKSALSQSVIQQIQQELELWNSQIENIIKQDPEKQAFANVKQQMSQTILNIVSQHMRKQKEIKTHERKDSEQSVDMRIRSQLEANNEKTFNDARKRLQKTHEQSVEHLQLSSKENDVNRSSLMSLQSQLMRKETELLNMREEAIHLRYKAELKKIKDNQIKKLELENWLEKEKEDLKNTKQAIEISRKREAKAIQKIQRDLQIVQTFDENNPKLQSLKKQVDEQLCQSSTIKSQKQIGSDIMIINHFDVEQHDDLDEMPETYSEDLQNDNLDSRNLLRQNIIESDKQIETYQTLSAITNDILDEIVQNLTEELLVNKDHFEFIISNLISQSVIPQLPISIKDIKTYIKQLFQYILENHIEELIQNLNIPYGFTPFKRMQLIHGYDNDDEEIEDEFHQNEEDIQIAFPLDEKLFQEFESYRLQLENEPNDNVQFGMKELEHIHNKAVFDACNEALNYERPNFTNSGLPYPWQNKSNQLIIEKKDLENILKNMESKVINWSRTLGGFLPIEDDSQTPEEKQEILDEKNQQMMIQQLNQLENPLLFDSQLSQQMFDNIAQIRDERLYKMLIQDIKESEFRWYLIEDDRTEFLMELGDIIFEQLVEEMASEQHQL</sequence>
<dbReference type="AlphaFoldDB" id="A0A8S1KDY6"/>
<feature type="coiled-coil region" evidence="1">
    <location>
        <begin position="691"/>
        <end position="758"/>
    </location>
</feature>
<dbReference type="OrthoDB" id="308200at2759"/>